<sequence>MAIIKRCFSFTTGTLFGAYIAQNYSVPNVGKLFGFFFGTAKQSKSRAENLQE</sequence>
<name>A0ABD3T840_9LAMI</name>
<dbReference type="Pfam" id="PF15054">
    <property type="entry name" value="DUF4535"/>
    <property type="match status" value="1"/>
</dbReference>
<organism evidence="1 2">
    <name type="scientific">Penstemon smallii</name>
    <dbReference type="NCBI Taxonomy" id="265156"/>
    <lineage>
        <taxon>Eukaryota</taxon>
        <taxon>Viridiplantae</taxon>
        <taxon>Streptophyta</taxon>
        <taxon>Embryophyta</taxon>
        <taxon>Tracheophyta</taxon>
        <taxon>Spermatophyta</taxon>
        <taxon>Magnoliopsida</taxon>
        <taxon>eudicotyledons</taxon>
        <taxon>Gunneridae</taxon>
        <taxon>Pentapetalae</taxon>
        <taxon>asterids</taxon>
        <taxon>lamiids</taxon>
        <taxon>Lamiales</taxon>
        <taxon>Plantaginaceae</taxon>
        <taxon>Cheloneae</taxon>
        <taxon>Penstemon</taxon>
    </lineage>
</organism>
<dbReference type="EMBL" id="JBJXBP010000004">
    <property type="protein sequence ID" value="KAL3833114.1"/>
    <property type="molecule type" value="Genomic_DNA"/>
</dbReference>
<dbReference type="PANTHER" id="PTHR33528:SF14">
    <property type="entry name" value="SOLUTE CARRIER FAMILY 35 MEMBER A4"/>
    <property type="match status" value="1"/>
</dbReference>
<dbReference type="PANTHER" id="PTHR33528">
    <property type="entry name" value="OS07G0239500 PROTEIN"/>
    <property type="match status" value="1"/>
</dbReference>
<keyword evidence="2" id="KW-1185">Reference proteome</keyword>
<evidence type="ECO:0000313" key="2">
    <source>
        <dbReference type="Proteomes" id="UP001634393"/>
    </source>
</evidence>
<evidence type="ECO:0000313" key="1">
    <source>
        <dbReference type="EMBL" id="KAL3833114.1"/>
    </source>
</evidence>
<gene>
    <name evidence="1" type="ORF">ACJIZ3_007850</name>
</gene>
<protein>
    <submittedName>
        <fullName evidence="1">Uncharacterized protein</fullName>
    </submittedName>
</protein>
<comment type="caution">
    <text evidence="1">The sequence shown here is derived from an EMBL/GenBank/DDBJ whole genome shotgun (WGS) entry which is preliminary data.</text>
</comment>
<reference evidence="1 2" key="1">
    <citation type="submission" date="2024-12" db="EMBL/GenBank/DDBJ databases">
        <title>The unique morphological basis and parallel evolutionary history of personate flowers in Penstemon.</title>
        <authorList>
            <person name="Depatie T.H."/>
            <person name="Wessinger C.A."/>
        </authorList>
    </citation>
    <scope>NUCLEOTIDE SEQUENCE [LARGE SCALE GENOMIC DNA]</scope>
    <source>
        <strain evidence="1">WTNN_2</strain>
        <tissue evidence="1">Leaf</tissue>
    </source>
</reference>
<accession>A0ABD3T840</accession>
<proteinExistence type="predicted"/>
<dbReference type="AlphaFoldDB" id="A0ABD3T840"/>
<dbReference type="InterPro" id="IPR027854">
    <property type="entry name" value="STMP1"/>
</dbReference>
<dbReference type="Proteomes" id="UP001634393">
    <property type="component" value="Unassembled WGS sequence"/>
</dbReference>